<gene>
    <name evidence="1" type="ORF">LRP50_14440</name>
</gene>
<organism evidence="1 2">
    <name type="scientific">Enterovibrio gelatinilyticus</name>
    <dbReference type="NCBI Taxonomy" id="2899819"/>
    <lineage>
        <taxon>Bacteria</taxon>
        <taxon>Pseudomonadati</taxon>
        <taxon>Pseudomonadota</taxon>
        <taxon>Gammaproteobacteria</taxon>
        <taxon>Vibrionales</taxon>
        <taxon>Vibrionaceae</taxon>
        <taxon>Enterovibrio</taxon>
    </lineage>
</organism>
<name>A0ABT5R255_9GAMM</name>
<keyword evidence="2" id="KW-1185">Reference proteome</keyword>
<accession>A0ABT5R255</accession>
<dbReference type="EMBL" id="JAJUBC010000016">
    <property type="protein sequence ID" value="MDD1794334.1"/>
    <property type="molecule type" value="Genomic_DNA"/>
</dbReference>
<evidence type="ECO:0000313" key="1">
    <source>
        <dbReference type="EMBL" id="MDD1794334.1"/>
    </source>
</evidence>
<evidence type="ECO:0008006" key="3">
    <source>
        <dbReference type="Google" id="ProtNLM"/>
    </source>
</evidence>
<dbReference type="InterPro" id="IPR013398">
    <property type="entry name" value="CRISPR-assoc_prot_Csy2"/>
</dbReference>
<reference evidence="1" key="1">
    <citation type="submission" date="2021-12" db="EMBL/GenBank/DDBJ databases">
        <title>Enterovibrio ZSDZ35 sp. nov. and Enterovibrio ZSDZ42 sp. nov., isolated from coastal seawater in Qingdao.</title>
        <authorList>
            <person name="Zhang P."/>
        </authorList>
    </citation>
    <scope>NUCLEOTIDE SEQUENCE</scope>
    <source>
        <strain evidence="1">ZSDZ42</strain>
    </source>
</reference>
<proteinExistence type="predicted"/>
<protein>
    <recommendedName>
        <fullName evidence="3">CRISPR-associated protein Csy2</fullName>
    </recommendedName>
</protein>
<sequence>MMKTLSEAVKSDEPDVALRMAFAAYSGLVDVTGEETLALIVLLNLTLKRVEVESLTSRSSAKALLQDDDHVSSCLQEVRWLHSHNVKYPDTRVQAQRVLCGGLPVNGEVLGSAHCERRLGWSHNSSMVNKAKLFCAGFIWEGASTCLAECVAHDQGVWRKAFRSLGVTKPQFDSWREFINQAMNTDRFPVDVSDYSKQVRFPWGNDYLAITPVVSCAVQAQIQQLHTQRIGRFRTITHGHPASVGDLTSSKGGNVSVLNYPLFISQYKRRTLSQSRAGKVASGKPVFNVGAVLNKRFMGVLDGLTHLQKELTLRQRRRHRVALIRQLRRGLADWLLPIMEWRDSVQNDADNEIIATEPERSLLCAPLADNPKLLRQVNQRFHETLQSAGFSKSEYAYHPKLLEPVSNQLRWILNGLGEKNDAEATSSIDVIHLENLRVFDALSLANPYLVGIPSLTALWGFVHAYERKLKSLLDQRVGFTGVAWHIREYSAVSGLKLPGLTLERKRSDHLKRTGIIESTHCDVVMDLVICVNPDCLAHESRDELVELVKAALPSRFAGGTLQPPSLYESKSWCSLRSSQSLYQRISRLPAAGRWICPSVTTPKSFEGLCELTELDKDLKPVMVGYQLLEEPTERPNSVSPAHAYAEPLIGLCDCKSPIDIRLKGEKYFNATCFWKMDVVGGSILMRRA</sequence>
<dbReference type="Pfam" id="PF09614">
    <property type="entry name" value="Cas_Csy2"/>
    <property type="match status" value="1"/>
</dbReference>
<dbReference type="Proteomes" id="UP001149400">
    <property type="component" value="Unassembled WGS sequence"/>
</dbReference>
<dbReference type="RefSeq" id="WP_274165164.1">
    <property type="nucleotide sequence ID" value="NZ_JAJUBC010000016.1"/>
</dbReference>
<comment type="caution">
    <text evidence="1">The sequence shown here is derived from an EMBL/GenBank/DDBJ whole genome shotgun (WGS) entry which is preliminary data.</text>
</comment>
<evidence type="ECO:0000313" key="2">
    <source>
        <dbReference type="Proteomes" id="UP001149400"/>
    </source>
</evidence>